<proteinExistence type="predicted"/>
<sequence>MNYVTTNIRISEEDYLRLKAEAAQKRRSLSAVIREKIRDKEKGMSRKEAEKLLAETRRIARRNAKYLKGWDSVKALREIRYHGKW</sequence>
<protein>
    <recommendedName>
        <fullName evidence="3">Ribbon-helix-helix protein CopG domain-containing protein</fullName>
    </recommendedName>
</protein>
<comment type="caution">
    <text evidence="1">The sequence shown here is derived from an EMBL/GenBank/DDBJ whole genome shotgun (WGS) entry which is preliminary data.</text>
</comment>
<accession>A0A1F5GD60</accession>
<dbReference type="AlphaFoldDB" id="A0A1F5GD60"/>
<dbReference type="Proteomes" id="UP000177124">
    <property type="component" value="Unassembled WGS sequence"/>
</dbReference>
<dbReference type="GO" id="GO:0006355">
    <property type="term" value="P:regulation of DNA-templated transcription"/>
    <property type="evidence" value="ECO:0007669"/>
    <property type="project" value="InterPro"/>
</dbReference>
<organism evidence="1 2">
    <name type="scientific">Candidatus Curtissbacteria bacterium RIFCSPHIGHO2_02_FULL_42_15</name>
    <dbReference type="NCBI Taxonomy" id="1797716"/>
    <lineage>
        <taxon>Bacteria</taxon>
        <taxon>Candidatus Curtissiibacteriota</taxon>
    </lineage>
</organism>
<evidence type="ECO:0000313" key="1">
    <source>
        <dbReference type="EMBL" id="OGD89812.1"/>
    </source>
</evidence>
<evidence type="ECO:0000313" key="2">
    <source>
        <dbReference type="Proteomes" id="UP000177124"/>
    </source>
</evidence>
<reference evidence="1 2" key="1">
    <citation type="journal article" date="2016" name="Nat. Commun.">
        <title>Thousands of microbial genomes shed light on interconnected biogeochemical processes in an aquifer system.</title>
        <authorList>
            <person name="Anantharaman K."/>
            <person name="Brown C.T."/>
            <person name="Hug L.A."/>
            <person name="Sharon I."/>
            <person name="Castelle C.J."/>
            <person name="Probst A.J."/>
            <person name="Thomas B.C."/>
            <person name="Singh A."/>
            <person name="Wilkins M.J."/>
            <person name="Karaoz U."/>
            <person name="Brodie E.L."/>
            <person name="Williams K.H."/>
            <person name="Hubbard S.S."/>
            <person name="Banfield J.F."/>
        </authorList>
    </citation>
    <scope>NUCLEOTIDE SEQUENCE [LARGE SCALE GENOMIC DNA]</scope>
</reference>
<dbReference type="SUPFAM" id="SSF47598">
    <property type="entry name" value="Ribbon-helix-helix"/>
    <property type="match status" value="1"/>
</dbReference>
<dbReference type="InterPro" id="IPR010985">
    <property type="entry name" value="Ribbon_hlx_hlx"/>
</dbReference>
<dbReference type="EMBL" id="MFBF01000063">
    <property type="protein sequence ID" value="OGD89812.1"/>
    <property type="molecule type" value="Genomic_DNA"/>
</dbReference>
<gene>
    <name evidence="1" type="ORF">A3D07_03350</name>
</gene>
<name>A0A1F5GD60_9BACT</name>
<evidence type="ECO:0008006" key="3">
    <source>
        <dbReference type="Google" id="ProtNLM"/>
    </source>
</evidence>